<evidence type="ECO:0000256" key="9">
    <source>
        <dbReference type="SAM" id="Phobius"/>
    </source>
</evidence>
<evidence type="ECO:0000256" key="4">
    <source>
        <dbReference type="ARBA" id="ARBA00022725"/>
    </source>
</evidence>
<sequence>RFFLLAVSITSAFYNLMTRSKRNIVENACSNLIEEYGEISRAHLLFIPISIVASLINTVALNKDRTSMLVILCYAPSIVNESYINLRTLAISQRFTDIAISVPKIKPSNADRLLPSAMEAHRDCYKLVKMQNECHMLDYFLLSLTCLIRNIYIVISVFQDVKNGSVAFNTEYLIDMISTFIYFSTITGRFFMTCWSGTHLTDMSESCLESALNYKFHHYGKLTQKSREMVDVFIHQLQERRVSSSAFGMFDLGLGTFTTFVEVTVTYAIVVVNTIGAKTVAQLASDSDNITFTISTDNVI</sequence>
<keyword evidence="6 9" id="KW-0472">Membrane</keyword>
<evidence type="ECO:0000256" key="6">
    <source>
        <dbReference type="ARBA" id="ARBA00023136"/>
    </source>
</evidence>
<protein>
    <submittedName>
        <fullName evidence="10">Olfactory receptor 2T2</fullName>
    </submittedName>
</protein>
<dbReference type="GO" id="GO:0007165">
    <property type="term" value="P:signal transduction"/>
    <property type="evidence" value="ECO:0007669"/>
    <property type="project" value="UniProtKB-KW"/>
</dbReference>
<dbReference type="AlphaFoldDB" id="A0A0A9VTU1"/>
<dbReference type="GO" id="GO:0004984">
    <property type="term" value="F:olfactory receptor activity"/>
    <property type="evidence" value="ECO:0007669"/>
    <property type="project" value="InterPro"/>
</dbReference>
<evidence type="ECO:0000313" key="10">
    <source>
        <dbReference type="EMBL" id="JAF99118.1"/>
    </source>
</evidence>
<keyword evidence="7 10" id="KW-0675">Receptor</keyword>
<evidence type="ECO:0000256" key="1">
    <source>
        <dbReference type="ARBA" id="ARBA00004141"/>
    </source>
</evidence>
<dbReference type="EMBL" id="GBHO01044485">
    <property type="protein sequence ID" value="JAF99118.1"/>
    <property type="molecule type" value="Transcribed_RNA"/>
</dbReference>
<evidence type="ECO:0000256" key="3">
    <source>
        <dbReference type="ARBA" id="ARBA00022692"/>
    </source>
</evidence>
<dbReference type="GO" id="GO:0016020">
    <property type="term" value="C:membrane"/>
    <property type="evidence" value="ECO:0007669"/>
    <property type="project" value="UniProtKB-SubCell"/>
</dbReference>
<keyword evidence="3 9" id="KW-0812">Transmembrane</keyword>
<evidence type="ECO:0000256" key="8">
    <source>
        <dbReference type="ARBA" id="ARBA00023224"/>
    </source>
</evidence>
<keyword evidence="4" id="KW-0552">Olfaction</keyword>
<organism evidence="10">
    <name type="scientific">Lygus hesperus</name>
    <name type="common">Western plant bug</name>
    <dbReference type="NCBI Taxonomy" id="30085"/>
    <lineage>
        <taxon>Eukaryota</taxon>
        <taxon>Metazoa</taxon>
        <taxon>Ecdysozoa</taxon>
        <taxon>Arthropoda</taxon>
        <taxon>Hexapoda</taxon>
        <taxon>Insecta</taxon>
        <taxon>Pterygota</taxon>
        <taxon>Neoptera</taxon>
        <taxon>Paraneoptera</taxon>
        <taxon>Hemiptera</taxon>
        <taxon>Heteroptera</taxon>
        <taxon>Panheteroptera</taxon>
        <taxon>Cimicomorpha</taxon>
        <taxon>Miridae</taxon>
        <taxon>Mirini</taxon>
        <taxon>Lygus</taxon>
    </lineage>
</organism>
<reference evidence="10" key="1">
    <citation type="journal article" date="2014" name="PLoS ONE">
        <title>Transcriptome-Based Identification of ABC Transporters in the Western Tarnished Plant Bug Lygus hesperus.</title>
        <authorList>
            <person name="Hull J.J."/>
            <person name="Chaney K."/>
            <person name="Geib S.M."/>
            <person name="Fabrick J.A."/>
            <person name="Brent C.S."/>
            <person name="Walsh D."/>
            <person name="Lavine L.C."/>
        </authorList>
    </citation>
    <scope>NUCLEOTIDE SEQUENCE</scope>
</reference>
<feature type="transmembrane region" description="Helical" evidence="9">
    <location>
        <begin position="139"/>
        <end position="158"/>
    </location>
</feature>
<gene>
    <name evidence="10" type="primary">OR2T2</name>
    <name evidence="10" type="ORF">CM83_19790</name>
</gene>
<keyword evidence="5 9" id="KW-1133">Transmembrane helix</keyword>
<dbReference type="InterPro" id="IPR004117">
    <property type="entry name" value="7tm6_olfct_rcpt"/>
</dbReference>
<evidence type="ECO:0000256" key="2">
    <source>
        <dbReference type="ARBA" id="ARBA00022606"/>
    </source>
</evidence>
<dbReference type="Pfam" id="PF02949">
    <property type="entry name" value="7tm_6"/>
    <property type="match status" value="1"/>
</dbReference>
<feature type="non-terminal residue" evidence="10">
    <location>
        <position position="1"/>
    </location>
</feature>
<evidence type="ECO:0000256" key="5">
    <source>
        <dbReference type="ARBA" id="ARBA00022989"/>
    </source>
</evidence>
<keyword evidence="8" id="KW-0807">Transducer</keyword>
<accession>A0A0A9VTU1</accession>
<keyword evidence="2" id="KW-0716">Sensory transduction</keyword>
<reference evidence="10" key="2">
    <citation type="submission" date="2014-07" db="EMBL/GenBank/DDBJ databases">
        <authorList>
            <person name="Hull J."/>
        </authorList>
    </citation>
    <scope>NUCLEOTIDE SEQUENCE</scope>
</reference>
<comment type="subcellular location">
    <subcellularLocation>
        <location evidence="1">Membrane</location>
        <topology evidence="1">Multi-pass membrane protein</topology>
    </subcellularLocation>
</comment>
<name>A0A0A9VTU1_LYGHE</name>
<proteinExistence type="predicted"/>
<dbReference type="GO" id="GO:0005549">
    <property type="term" value="F:odorant binding"/>
    <property type="evidence" value="ECO:0007669"/>
    <property type="project" value="InterPro"/>
</dbReference>
<evidence type="ECO:0000256" key="7">
    <source>
        <dbReference type="ARBA" id="ARBA00023170"/>
    </source>
</evidence>